<dbReference type="OrthoDB" id="2977329at2759"/>
<name>A0A2H3DND3_ARMGA</name>
<proteinExistence type="predicted"/>
<accession>A0A2H3DND3</accession>
<evidence type="ECO:0000313" key="2">
    <source>
        <dbReference type="Proteomes" id="UP000217790"/>
    </source>
</evidence>
<protein>
    <recommendedName>
        <fullName evidence="3">F-box domain-containing protein</fullName>
    </recommendedName>
</protein>
<organism evidence="1 2">
    <name type="scientific">Armillaria gallica</name>
    <name type="common">Bulbous honey fungus</name>
    <name type="synonym">Armillaria bulbosa</name>
    <dbReference type="NCBI Taxonomy" id="47427"/>
    <lineage>
        <taxon>Eukaryota</taxon>
        <taxon>Fungi</taxon>
        <taxon>Dikarya</taxon>
        <taxon>Basidiomycota</taxon>
        <taxon>Agaricomycotina</taxon>
        <taxon>Agaricomycetes</taxon>
        <taxon>Agaricomycetidae</taxon>
        <taxon>Agaricales</taxon>
        <taxon>Marasmiineae</taxon>
        <taxon>Physalacriaceae</taxon>
        <taxon>Armillaria</taxon>
    </lineage>
</organism>
<dbReference type="EMBL" id="KZ293652">
    <property type="protein sequence ID" value="PBK95374.1"/>
    <property type="molecule type" value="Genomic_DNA"/>
</dbReference>
<keyword evidence="2" id="KW-1185">Reference proteome</keyword>
<dbReference type="AlphaFoldDB" id="A0A2H3DND3"/>
<gene>
    <name evidence="1" type="ORF">ARMGADRAFT_797986</name>
</gene>
<evidence type="ECO:0008006" key="3">
    <source>
        <dbReference type="Google" id="ProtNLM"/>
    </source>
</evidence>
<reference evidence="2" key="1">
    <citation type="journal article" date="2017" name="Nat. Ecol. Evol.">
        <title>Genome expansion and lineage-specific genetic innovations in the forest pathogenic fungi Armillaria.</title>
        <authorList>
            <person name="Sipos G."/>
            <person name="Prasanna A.N."/>
            <person name="Walter M.C."/>
            <person name="O'Connor E."/>
            <person name="Balint B."/>
            <person name="Krizsan K."/>
            <person name="Kiss B."/>
            <person name="Hess J."/>
            <person name="Varga T."/>
            <person name="Slot J."/>
            <person name="Riley R."/>
            <person name="Boka B."/>
            <person name="Rigling D."/>
            <person name="Barry K."/>
            <person name="Lee J."/>
            <person name="Mihaltcheva S."/>
            <person name="LaButti K."/>
            <person name="Lipzen A."/>
            <person name="Waldron R."/>
            <person name="Moloney N.M."/>
            <person name="Sperisen C."/>
            <person name="Kredics L."/>
            <person name="Vagvoelgyi C."/>
            <person name="Patrignani A."/>
            <person name="Fitzpatrick D."/>
            <person name="Nagy I."/>
            <person name="Doyle S."/>
            <person name="Anderson J.B."/>
            <person name="Grigoriev I.V."/>
            <person name="Gueldener U."/>
            <person name="Muensterkoetter M."/>
            <person name="Nagy L.G."/>
        </authorList>
    </citation>
    <scope>NUCLEOTIDE SEQUENCE [LARGE SCALE GENOMIC DNA]</scope>
    <source>
        <strain evidence="2">Ar21-2</strain>
    </source>
</reference>
<dbReference type="Proteomes" id="UP000217790">
    <property type="component" value="Unassembled WGS sequence"/>
</dbReference>
<dbReference type="InParanoid" id="A0A2H3DND3"/>
<evidence type="ECO:0000313" key="1">
    <source>
        <dbReference type="EMBL" id="PBK95374.1"/>
    </source>
</evidence>
<sequence length="421" mass="48956">MAYQSRLSSATMYLQELIDEILDYLHDSPSALKACSLVSRQFYPRTRIHLFREINCRSPESARVFDIARDSPDLLHCIKRVQFRVLDFFLPKHLTATVDLLHSLSFSVTLSICDNRDSNEICKWQHVLPAFVSSTPYLAITRLELISPWRWCISPTFLEYHHIVLSLPNVTELHISGLTELSTNEDPVVPAPPAPRIRKMYVEVQERAGTVLSFWEDLRLYRSMYLEHLEEFRVGNLAPVELWAVVQTAHLASNDLKVLEIECYQGPFAFARLSPNITPLHLNPPTYLRLGVFLNNDELPFINWWIKCFEAVENESTVMERLTIKLTGWRSPITMEQVKLLTRAFEELSNLLPKLVRNVDLVFQLWKTPNLPNVGNYYCKRKIIDACYVLKEKTNLRVFDMMEHTYSVPVFPFPASTKRMH</sequence>